<name>A0ABX8Y734_ANETH</name>
<dbReference type="Proteomes" id="UP000826616">
    <property type="component" value="Chromosome"/>
</dbReference>
<dbReference type="PANTHER" id="PTHR30404">
    <property type="entry name" value="N-ACETYLMURAMOYL-L-ALANINE AMIDASE"/>
    <property type="match status" value="1"/>
</dbReference>
<dbReference type="InterPro" id="IPR002508">
    <property type="entry name" value="MurNAc-LAA_cat"/>
</dbReference>
<reference evidence="3 4" key="1">
    <citation type="submission" date="2021-08" db="EMBL/GenBank/DDBJ databases">
        <title>Complete genome sequence of the strain Aneurinibacillus thermoaerophilus CCM 8960.</title>
        <authorList>
            <person name="Musilova J."/>
            <person name="Kourilova X."/>
            <person name="Pernicova I."/>
            <person name="Bezdicek M."/>
            <person name="Lengerova M."/>
            <person name="Obruca S."/>
            <person name="Sedlar K."/>
        </authorList>
    </citation>
    <scope>NUCLEOTIDE SEQUENCE [LARGE SCALE GENOMIC DNA]</scope>
    <source>
        <strain evidence="3 4">CCM 8960</strain>
    </source>
</reference>
<evidence type="ECO:0000313" key="3">
    <source>
        <dbReference type="EMBL" id="QYY41445.1"/>
    </source>
</evidence>
<dbReference type="InterPro" id="IPR050695">
    <property type="entry name" value="N-acetylmuramoyl_amidase_3"/>
</dbReference>
<dbReference type="SUPFAM" id="SSF53187">
    <property type="entry name" value="Zn-dependent exopeptidases"/>
    <property type="match status" value="1"/>
</dbReference>
<sequence>MSKIVVLDYGHGLPDPGACGCGLEEYKVAAELGSAVKMHLERHNVKVVLTRTGPYSLSSVRDLKQNKREDLNKRVAIANAAEADLFVSFHLNSGGGTGYETLCYSIDARVRAVHDAVAEFLKFNNVKDRGIKVRTDLAVLKCKPKAVLLECLFIDNPKDMELMKKPSFFNGLTETIAKGILTAIGIKYVPLKNPGKKEEPRMKQADAEKIIIYLQAAWKAATCEDEKKEIGRLADEVRAAAGMKKVNG</sequence>
<evidence type="ECO:0000259" key="2">
    <source>
        <dbReference type="SMART" id="SM00646"/>
    </source>
</evidence>
<dbReference type="Gene3D" id="3.40.630.40">
    <property type="entry name" value="Zn-dependent exopeptidases"/>
    <property type="match status" value="1"/>
</dbReference>
<accession>A0ABX8Y734</accession>
<dbReference type="RefSeq" id="WP_220558949.1">
    <property type="nucleotide sequence ID" value="NZ_CP080764.1"/>
</dbReference>
<evidence type="ECO:0000256" key="1">
    <source>
        <dbReference type="ARBA" id="ARBA00022801"/>
    </source>
</evidence>
<keyword evidence="4" id="KW-1185">Reference proteome</keyword>
<feature type="domain" description="MurNAc-LAA" evidence="2">
    <location>
        <begin position="75"/>
        <end position="181"/>
    </location>
</feature>
<keyword evidence="1" id="KW-0378">Hydrolase</keyword>
<dbReference type="Pfam" id="PF01520">
    <property type="entry name" value="Amidase_3"/>
    <property type="match status" value="1"/>
</dbReference>
<organism evidence="3 4">
    <name type="scientific">Aneurinibacillus thermoaerophilus</name>
    <dbReference type="NCBI Taxonomy" id="143495"/>
    <lineage>
        <taxon>Bacteria</taxon>
        <taxon>Bacillati</taxon>
        <taxon>Bacillota</taxon>
        <taxon>Bacilli</taxon>
        <taxon>Bacillales</taxon>
        <taxon>Paenibacillaceae</taxon>
        <taxon>Aneurinibacillus group</taxon>
        <taxon>Aneurinibacillus</taxon>
    </lineage>
</organism>
<gene>
    <name evidence="3" type="ORF">K3F53_10875</name>
</gene>
<dbReference type="CDD" id="cd02696">
    <property type="entry name" value="MurNAc-LAA"/>
    <property type="match status" value="1"/>
</dbReference>
<dbReference type="GeneID" id="97141873"/>
<dbReference type="PANTHER" id="PTHR30404:SF0">
    <property type="entry name" value="N-ACETYLMURAMOYL-L-ALANINE AMIDASE AMIC"/>
    <property type="match status" value="1"/>
</dbReference>
<evidence type="ECO:0000313" key="4">
    <source>
        <dbReference type="Proteomes" id="UP000826616"/>
    </source>
</evidence>
<dbReference type="EMBL" id="CP080764">
    <property type="protein sequence ID" value="QYY41445.1"/>
    <property type="molecule type" value="Genomic_DNA"/>
</dbReference>
<proteinExistence type="predicted"/>
<dbReference type="SMART" id="SM00646">
    <property type="entry name" value="Ami_3"/>
    <property type="match status" value="1"/>
</dbReference>
<protein>
    <submittedName>
        <fullName evidence="3">N-acetylmuramoyl-L-alanine amidase</fullName>
    </submittedName>
</protein>